<keyword evidence="3 8" id="KW-0328">Glycosyltransferase</keyword>
<dbReference type="InterPro" id="IPR008166">
    <property type="entry name" value="Glyco_transf_92"/>
</dbReference>
<reference evidence="9" key="1">
    <citation type="submission" date="2023-03" db="EMBL/GenBank/DDBJ databases">
        <title>Electrophorus voltai genome.</title>
        <authorList>
            <person name="Bian C."/>
        </authorList>
    </citation>
    <scope>NUCLEOTIDE SEQUENCE</scope>
    <source>
        <strain evidence="9">CB-2022</strain>
        <tissue evidence="9">Muscle</tissue>
    </source>
</reference>
<comment type="caution">
    <text evidence="9">The sequence shown here is derived from an EMBL/GenBank/DDBJ whole genome shotgun (WGS) entry which is preliminary data.</text>
</comment>
<evidence type="ECO:0000313" key="10">
    <source>
        <dbReference type="Proteomes" id="UP001239994"/>
    </source>
</evidence>
<dbReference type="InterPro" id="IPR029044">
    <property type="entry name" value="Nucleotide-diphossugar_trans"/>
</dbReference>
<dbReference type="EC" id="2.4.1.-" evidence="8"/>
<proteinExistence type="inferred from homology"/>
<evidence type="ECO:0000256" key="4">
    <source>
        <dbReference type="ARBA" id="ARBA00022679"/>
    </source>
</evidence>
<dbReference type="Gene3D" id="3.90.550.10">
    <property type="entry name" value="Spore Coat Polysaccharide Biosynthesis Protein SpsA, Chain A"/>
    <property type="match status" value="1"/>
</dbReference>
<dbReference type="EMBL" id="JAROKS010000023">
    <property type="protein sequence ID" value="KAK1787401.1"/>
    <property type="molecule type" value="Genomic_DNA"/>
</dbReference>
<evidence type="ECO:0000256" key="5">
    <source>
        <dbReference type="ARBA" id="ARBA00022692"/>
    </source>
</evidence>
<keyword evidence="5" id="KW-0812">Transmembrane</keyword>
<evidence type="ECO:0000256" key="3">
    <source>
        <dbReference type="ARBA" id="ARBA00022676"/>
    </source>
</evidence>
<keyword evidence="10" id="KW-1185">Reference proteome</keyword>
<dbReference type="Proteomes" id="UP001239994">
    <property type="component" value="Unassembled WGS sequence"/>
</dbReference>
<evidence type="ECO:0000256" key="8">
    <source>
        <dbReference type="RuleBase" id="RU366017"/>
    </source>
</evidence>
<dbReference type="Pfam" id="PF01697">
    <property type="entry name" value="Glyco_transf_92"/>
    <property type="match status" value="1"/>
</dbReference>
<evidence type="ECO:0000256" key="2">
    <source>
        <dbReference type="ARBA" id="ARBA00007647"/>
    </source>
</evidence>
<evidence type="ECO:0000256" key="6">
    <source>
        <dbReference type="ARBA" id="ARBA00022989"/>
    </source>
</evidence>
<name>A0AAD8YVB3_9TELE</name>
<comment type="subcellular location">
    <subcellularLocation>
        <location evidence="1">Membrane</location>
        <topology evidence="1">Single-pass membrane protein</topology>
    </subcellularLocation>
</comment>
<dbReference type="AlphaFoldDB" id="A0AAD8YVB3"/>
<keyword evidence="7" id="KW-0472">Membrane</keyword>
<dbReference type="PANTHER" id="PTHR21461">
    <property type="entry name" value="GLYCOSYLTRANSFERASE FAMILY 92 PROTEIN"/>
    <property type="match status" value="1"/>
</dbReference>
<protein>
    <recommendedName>
        <fullName evidence="8">Glycosyltransferase family 92 protein</fullName>
        <ecNumber evidence="8">2.4.1.-</ecNumber>
    </recommendedName>
</protein>
<sequence>MVVYNNSCGPEMEKVLQYYQKEHSLDIISWPIDEYIESDTEWSFKGQVHNYGQLTIMNDCIYRNMDLSRYVLLADMEQIIVPYKHATLPLLLKELQNQNSDVTEFLFETHIHPISVSDDEGRFDLPEWKSVPGVNILKHVYKIPVGPDDFKSTKMIVNPRAIKQSAVFYTLHKYGEVLDVPNDMARVLQFSDVELGGLVKENLMIDYKVWDFGNQLVPKINDILSKSAYVSIIPRYMQFLKELESVEKHYLHAYYVHYYIFADKPEDVHAVMVFEGEPKLWDGFFDHVHVPTPSFKPGSSAW</sequence>
<dbReference type="GO" id="GO:0016020">
    <property type="term" value="C:membrane"/>
    <property type="evidence" value="ECO:0007669"/>
    <property type="project" value="UniProtKB-SubCell"/>
</dbReference>
<accession>A0AAD8YVB3</accession>
<gene>
    <name evidence="9" type="ORF">P4O66_002730</name>
</gene>
<dbReference type="PANTHER" id="PTHR21461:SF45">
    <property type="entry name" value="GLYCOSYLTRANSFERASE FAMILY 92 PROTEIN"/>
    <property type="match status" value="1"/>
</dbReference>
<comment type="similarity">
    <text evidence="2 8">Belongs to the glycosyltransferase 92 family.</text>
</comment>
<dbReference type="SUPFAM" id="SSF53448">
    <property type="entry name" value="Nucleotide-diphospho-sugar transferases"/>
    <property type="match status" value="1"/>
</dbReference>
<keyword evidence="6" id="KW-1133">Transmembrane helix</keyword>
<dbReference type="GO" id="GO:0005737">
    <property type="term" value="C:cytoplasm"/>
    <property type="evidence" value="ECO:0007669"/>
    <property type="project" value="TreeGrafter"/>
</dbReference>
<evidence type="ECO:0000256" key="7">
    <source>
        <dbReference type="ARBA" id="ARBA00023136"/>
    </source>
</evidence>
<keyword evidence="4 8" id="KW-0808">Transferase</keyword>
<evidence type="ECO:0000313" key="9">
    <source>
        <dbReference type="EMBL" id="KAK1787401.1"/>
    </source>
</evidence>
<dbReference type="GO" id="GO:0016757">
    <property type="term" value="F:glycosyltransferase activity"/>
    <property type="evidence" value="ECO:0007669"/>
    <property type="project" value="UniProtKB-UniRule"/>
</dbReference>
<organism evidence="9 10">
    <name type="scientific">Electrophorus voltai</name>
    <dbReference type="NCBI Taxonomy" id="2609070"/>
    <lineage>
        <taxon>Eukaryota</taxon>
        <taxon>Metazoa</taxon>
        <taxon>Chordata</taxon>
        <taxon>Craniata</taxon>
        <taxon>Vertebrata</taxon>
        <taxon>Euteleostomi</taxon>
        <taxon>Actinopterygii</taxon>
        <taxon>Neopterygii</taxon>
        <taxon>Teleostei</taxon>
        <taxon>Ostariophysi</taxon>
        <taxon>Gymnotiformes</taxon>
        <taxon>Gymnotoidei</taxon>
        <taxon>Gymnotidae</taxon>
        <taxon>Electrophorus</taxon>
    </lineage>
</organism>
<evidence type="ECO:0000256" key="1">
    <source>
        <dbReference type="ARBA" id="ARBA00004167"/>
    </source>
</evidence>